<keyword evidence="1" id="KW-0285">Flavoprotein</keyword>
<keyword evidence="3" id="KW-0479">Metal-binding</keyword>
<evidence type="ECO:0000313" key="9">
    <source>
        <dbReference type="EMBL" id="EHP43737.1"/>
    </source>
</evidence>
<evidence type="ECO:0000313" key="10">
    <source>
        <dbReference type="Proteomes" id="UP000005808"/>
    </source>
</evidence>
<dbReference type="Gene3D" id="2.40.30.10">
    <property type="entry name" value="Translation factors"/>
    <property type="match status" value="1"/>
</dbReference>
<reference evidence="9 10" key="1">
    <citation type="journal article" date="2012" name="J. Bacteriol.">
        <title>De Novo Genome Project of Cupriavidus basilensis OR16.</title>
        <authorList>
            <person name="Cserhati M."/>
            <person name="Kriszt B."/>
            <person name="Szoboszlay S."/>
            <person name="Toth A."/>
            <person name="Szabo I."/>
            <person name="Tancsics A."/>
            <person name="Nagy I."/>
            <person name="Horvath B."/>
            <person name="Nagy I."/>
            <person name="Kukolya J."/>
        </authorList>
    </citation>
    <scope>NUCLEOTIDE SEQUENCE [LARGE SCALE GENOMIC DNA]</scope>
    <source>
        <strain evidence="9 10">OR16</strain>
    </source>
</reference>
<dbReference type="Gene3D" id="3.40.50.80">
    <property type="entry name" value="Nucleotide-binding domain of ferredoxin-NADP reductase (FNR) module"/>
    <property type="match status" value="1"/>
</dbReference>
<dbReference type="GO" id="GO:0016491">
    <property type="term" value="F:oxidoreductase activity"/>
    <property type="evidence" value="ECO:0007669"/>
    <property type="project" value="UniProtKB-KW"/>
</dbReference>
<dbReference type="AlphaFoldDB" id="H1S1C4"/>
<protein>
    <submittedName>
        <fullName evidence="9">Nicotinate-nucleotide pyrophosphorylase</fullName>
    </submittedName>
</protein>
<evidence type="ECO:0000256" key="6">
    <source>
        <dbReference type="ARBA" id="ARBA00023014"/>
    </source>
</evidence>
<dbReference type="CDD" id="cd06185">
    <property type="entry name" value="PDR_like"/>
    <property type="match status" value="1"/>
</dbReference>
<dbReference type="InterPro" id="IPR050415">
    <property type="entry name" value="MRET"/>
</dbReference>
<evidence type="ECO:0000256" key="3">
    <source>
        <dbReference type="ARBA" id="ARBA00022723"/>
    </source>
</evidence>
<dbReference type="PRINTS" id="PR00409">
    <property type="entry name" value="PHDIOXRDTASE"/>
</dbReference>
<dbReference type="InterPro" id="IPR006058">
    <property type="entry name" value="2Fe2S_fd_BS"/>
</dbReference>
<evidence type="ECO:0000259" key="7">
    <source>
        <dbReference type="PROSITE" id="PS51085"/>
    </source>
</evidence>
<dbReference type="PROSITE" id="PS00197">
    <property type="entry name" value="2FE2S_FER_1"/>
    <property type="match status" value="1"/>
</dbReference>
<keyword evidence="6" id="KW-0411">Iron-sulfur</keyword>
<feature type="domain" description="2Fe-2S ferredoxin-type" evidence="7">
    <location>
        <begin position="245"/>
        <end position="330"/>
    </location>
</feature>
<dbReference type="InterPro" id="IPR036010">
    <property type="entry name" value="2Fe-2S_ferredoxin-like_sf"/>
</dbReference>
<dbReference type="InterPro" id="IPR001433">
    <property type="entry name" value="OxRdtase_FAD/NAD-bd"/>
</dbReference>
<dbReference type="SUPFAM" id="SSF52343">
    <property type="entry name" value="Ferredoxin reductase-like, C-terminal NADP-linked domain"/>
    <property type="match status" value="1"/>
</dbReference>
<name>H1S1C4_9BURK</name>
<sequence>MMMTTTTQPLADTQTRMLLLLRIARIHDPAQGIRSFELVQPDGTDLPPFTPGSHIKVQTPNGLLRKYSLCNDPAERHRYTITVKRDVNGQGGSLCLCDDAKEGDLLPVGMPENAFPLVDNARAFIFIAGGIGITPILSMIRSFGELSTAKWKLYYFTRSPESTAFLDELRAPELQAKVKIHHDYGDPDKAFDLWPVLERPCDTHVYCCGPRGLMDAVRDMSGHWPATKIHFESFNEGGEVRADDKPFDIVLDGTGQRFEVPVGMSILNVLRQHGCDVPSSCESGTCGTCRTTLVAGEADHRDMVLMPEEMESQVMICVSRAKSAELVIKL</sequence>
<comment type="caution">
    <text evidence="9">The sequence shown here is derived from an EMBL/GenBank/DDBJ whole genome shotgun (WGS) entry which is preliminary data.</text>
</comment>
<accession>H1S1C4</accession>
<dbReference type="InterPro" id="IPR012675">
    <property type="entry name" value="Beta-grasp_dom_sf"/>
</dbReference>
<dbReference type="PATRIC" id="fig|1127483.3.peg.1304"/>
<dbReference type="InterPro" id="IPR017938">
    <property type="entry name" value="Riboflavin_synthase-like_b-brl"/>
</dbReference>
<dbReference type="GO" id="GO:0051537">
    <property type="term" value="F:2 iron, 2 sulfur cluster binding"/>
    <property type="evidence" value="ECO:0007669"/>
    <property type="project" value="UniProtKB-KW"/>
</dbReference>
<evidence type="ECO:0000256" key="2">
    <source>
        <dbReference type="ARBA" id="ARBA00022714"/>
    </source>
</evidence>
<keyword evidence="4" id="KW-0560">Oxidoreductase</keyword>
<dbReference type="GO" id="GO:0046872">
    <property type="term" value="F:metal ion binding"/>
    <property type="evidence" value="ECO:0007669"/>
    <property type="project" value="UniProtKB-KW"/>
</dbReference>
<dbReference type="Proteomes" id="UP000005808">
    <property type="component" value="Unassembled WGS sequence"/>
</dbReference>
<dbReference type="RefSeq" id="WP_006157070.1">
    <property type="nucleotide sequence ID" value="NZ_AHJE01000016.1"/>
</dbReference>
<dbReference type="Pfam" id="PF00111">
    <property type="entry name" value="Fer2"/>
    <property type="match status" value="1"/>
</dbReference>
<dbReference type="PROSITE" id="PS51085">
    <property type="entry name" value="2FE2S_FER_2"/>
    <property type="match status" value="1"/>
</dbReference>
<dbReference type="EMBL" id="AHJE01000016">
    <property type="protein sequence ID" value="EHP43737.1"/>
    <property type="molecule type" value="Genomic_DNA"/>
</dbReference>
<evidence type="ECO:0000256" key="5">
    <source>
        <dbReference type="ARBA" id="ARBA00023004"/>
    </source>
</evidence>
<evidence type="ECO:0000259" key="8">
    <source>
        <dbReference type="PROSITE" id="PS51384"/>
    </source>
</evidence>
<dbReference type="SUPFAM" id="SSF54292">
    <property type="entry name" value="2Fe-2S ferredoxin-like"/>
    <property type="match status" value="1"/>
</dbReference>
<keyword evidence="5" id="KW-0408">Iron</keyword>
<dbReference type="Gene3D" id="3.10.20.30">
    <property type="match status" value="1"/>
</dbReference>
<dbReference type="PANTHER" id="PTHR47354">
    <property type="entry name" value="NADH OXIDOREDUCTASE HCR"/>
    <property type="match status" value="1"/>
</dbReference>
<dbReference type="InterPro" id="IPR017927">
    <property type="entry name" value="FAD-bd_FR_type"/>
</dbReference>
<dbReference type="SUPFAM" id="SSF63380">
    <property type="entry name" value="Riboflavin synthase domain-like"/>
    <property type="match status" value="1"/>
</dbReference>
<evidence type="ECO:0000256" key="4">
    <source>
        <dbReference type="ARBA" id="ARBA00023002"/>
    </source>
</evidence>
<dbReference type="CDD" id="cd00207">
    <property type="entry name" value="fer2"/>
    <property type="match status" value="1"/>
</dbReference>
<dbReference type="InterPro" id="IPR039261">
    <property type="entry name" value="FNR_nucleotide-bd"/>
</dbReference>
<proteinExistence type="predicted"/>
<dbReference type="PROSITE" id="PS51384">
    <property type="entry name" value="FAD_FR"/>
    <property type="match status" value="1"/>
</dbReference>
<organism evidence="9 10">
    <name type="scientific">Cupriavidus basilensis OR16</name>
    <dbReference type="NCBI Taxonomy" id="1127483"/>
    <lineage>
        <taxon>Bacteria</taxon>
        <taxon>Pseudomonadati</taxon>
        <taxon>Pseudomonadota</taxon>
        <taxon>Betaproteobacteria</taxon>
        <taxon>Burkholderiales</taxon>
        <taxon>Burkholderiaceae</taxon>
        <taxon>Cupriavidus</taxon>
    </lineage>
</organism>
<keyword evidence="2" id="KW-0001">2Fe-2S</keyword>
<dbReference type="InterPro" id="IPR001041">
    <property type="entry name" value="2Fe-2S_ferredoxin-type"/>
</dbReference>
<dbReference type="PANTHER" id="PTHR47354:SF1">
    <property type="entry name" value="CARNITINE MONOOXYGENASE REDUCTASE SUBUNIT"/>
    <property type="match status" value="1"/>
</dbReference>
<dbReference type="Pfam" id="PF00175">
    <property type="entry name" value="NAD_binding_1"/>
    <property type="match status" value="1"/>
</dbReference>
<gene>
    <name evidence="9" type="ORF">OR16_06529</name>
</gene>
<feature type="domain" description="FAD-binding FR-type" evidence="8">
    <location>
        <begin position="13"/>
        <end position="118"/>
    </location>
</feature>
<evidence type="ECO:0000256" key="1">
    <source>
        <dbReference type="ARBA" id="ARBA00022630"/>
    </source>
</evidence>